<gene>
    <name evidence="1" type="ORF">LCGC14_1622330</name>
</gene>
<dbReference type="AlphaFoldDB" id="A0A0F9IS51"/>
<dbReference type="EMBL" id="LAZR01013272">
    <property type="protein sequence ID" value="KKM22729.1"/>
    <property type="molecule type" value="Genomic_DNA"/>
</dbReference>
<evidence type="ECO:0000313" key="1">
    <source>
        <dbReference type="EMBL" id="KKM22729.1"/>
    </source>
</evidence>
<protein>
    <submittedName>
        <fullName evidence="1">Uncharacterized protein</fullName>
    </submittedName>
</protein>
<comment type="caution">
    <text evidence="1">The sequence shown here is derived from an EMBL/GenBank/DDBJ whole genome shotgun (WGS) entry which is preliminary data.</text>
</comment>
<reference evidence="1" key="1">
    <citation type="journal article" date="2015" name="Nature">
        <title>Complex archaea that bridge the gap between prokaryotes and eukaryotes.</title>
        <authorList>
            <person name="Spang A."/>
            <person name="Saw J.H."/>
            <person name="Jorgensen S.L."/>
            <person name="Zaremba-Niedzwiedzka K."/>
            <person name="Martijn J."/>
            <person name="Lind A.E."/>
            <person name="van Eijk R."/>
            <person name="Schleper C."/>
            <person name="Guy L."/>
            <person name="Ettema T.J."/>
        </authorList>
    </citation>
    <scope>NUCLEOTIDE SEQUENCE</scope>
</reference>
<sequence>MKFKSILLSQASGSLAGTTFSHNRGGMYTRARATPVNPNTIQQQLIRSSVAQLTSLWVDTLTQIQRDSWDLYALNVPLIDRLGEPRNVGGIAMYVRSNVPRLQALLPRVDDGPTIFDLSPYAPHEITLASEGPQAITIDEVLLPIPPDAFLSEDGAAYLVFTSRPQNPSINYFKGPFRFESAILGDAITPPAFPVIVTTVFPFVAGQKIFVRANVTRADGRLAVQEFLSAIVVA</sequence>
<name>A0A0F9IS51_9ZZZZ</name>
<proteinExistence type="predicted"/>
<accession>A0A0F9IS51</accession>
<organism evidence="1">
    <name type="scientific">marine sediment metagenome</name>
    <dbReference type="NCBI Taxonomy" id="412755"/>
    <lineage>
        <taxon>unclassified sequences</taxon>
        <taxon>metagenomes</taxon>
        <taxon>ecological metagenomes</taxon>
    </lineage>
</organism>